<dbReference type="Proteomes" id="UP000285092">
    <property type="component" value="Unassembled WGS sequence"/>
</dbReference>
<proteinExistence type="predicted"/>
<keyword evidence="3" id="KW-1185">Reference proteome</keyword>
<accession>A0A418NJL0</accession>
<organism evidence="2 3">
    <name type="scientific">Pelagerythrobacter aerophilus</name>
    <dbReference type="NCBI Taxonomy" id="2306995"/>
    <lineage>
        <taxon>Bacteria</taxon>
        <taxon>Pseudomonadati</taxon>
        <taxon>Pseudomonadota</taxon>
        <taxon>Alphaproteobacteria</taxon>
        <taxon>Sphingomonadales</taxon>
        <taxon>Erythrobacteraceae</taxon>
        <taxon>Pelagerythrobacter</taxon>
    </lineage>
</organism>
<feature type="chain" id="PRO_5019281485" description="Lipoprotein" evidence="1">
    <location>
        <begin position="19"/>
        <end position="133"/>
    </location>
</feature>
<dbReference type="PROSITE" id="PS51257">
    <property type="entry name" value="PROKAR_LIPOPROTEIN"/>
    <property type="match status" value="1"/>
</dbReference>
<gene>
    <name evidence="2" type="ORF">D2V04_05960</name>
</gene>
<dbReference type="EMBL" id="QXFK01000014">
    <property type="protein sequence ID" value="RIV79518.1"/>
    <property type="molecule type" value="Genomic_DNA"/>
</dbReference>
<evidence type="ECO:0008006" key="4">
    <source>
        <dbReference type="Google" id="ProtNLM"/>
    </source>
</evidence>
<evidence type="ECO:0000256" key="1">
    <source>
        <dbReference type="SAM" id="SignalP"/>
    </source>
</evidence>
<comment type="caution">
    <text evidence="2">The sequence shown here is derived from an EMBL/GenBank/DDBJ whole genome shotgun (WGS) entry which is preliminary data.</text>
</comment>
<feature type="signal peptide" evidence="1">
    <location>
        <begin position="1"/>
        <end position="18"/>
    </location>
</feature>
<evidence type="ECO:0000313" key="3">
    <source>
        <dbReference type="Proteomes" id="UP000285092"/>
    </source>
</evidence>
<keyword evidence="1" id="KW-0732">Signal</keyword>
<reference evidence="2 3" key="1">
    <citation type="submission" date="2018-08" db="EMBL/GenBank/DDBJ databases">
        <title>Altererythrobacter sp.Ery1 and Ery12, the genome sequencing of novel strains in genus Alterythrobacter.</title>
        <authorList>
            <person name="Cheng H."/>
            <person name="Wu Y.-H."/>
            <person name="Fang C."/>
            <person name="Xu X.-W."/>
        </authorList>
    </citation>
    <scope>NUCLEOTIDE SEQUENCE [LARGE SCALE GENOMIC DNA]</scope>
    <source>
        <strain evidence="2 3">Ery1</strain>
    </source>
</reference>
<name>A0A418NJL0_9SPHN</name>
<protein>
    <recommendedName>
        <fullName evidence="4">Lipoprotein</fullName>
    </recommendedName>
</protein>
<dbReference type="RefSeq" id="WP_119512350.1">
    <property type="nucleotide sequence ID" value="NZ_QXFK01000014.1"/>
</dbReference>
<dbReference type="AlphaFoldDB" id="A0A418NJL0"/>
<evidence type="ECO:0000313" key="2">
    <source>
        <dbReference type="EMBL" id="RIV79518.1"/>
    </source>
</evidence>
<dbReference type="OrthoDB" id="163809at2"/>
<sequence length="133" mass="14383">MNRALAFASAGLASLSLAACMVVPDAPNVERTPKPAGYAVPIGQPVQVGDLVVTPKGVVEDSRCPDNARCVWAGRLIVKTQIDGTGWRDTTDITLGETYGTHDRVIALVSGIPEKKADRETRPEEYRFVYEAR</sequence>